<dbReference type="PANTHER" id="PTHR43685:SF12">
    <property type="entry name" value="GLYCOSYL TRANSFERASE FAMILY 2"/>
    <property type="match status" value="1"/>
</dbReference>
<dbReference type="OrthoDB" id="6116224at2"/>
<accession>A0A916TNL0</accession>
<keyword evidence="3" id="KW-1185">Reference proteome</keyword>
<dbReference type="SUPFAM" id="SSF53448">
    <property type="entry name" value="Nucleotide-diphospho-sugar transferases"/>
    <property type="match status" value="1"/>
</dbReference>
<dbReference type="InterPro" id="IPR050834">
    <property type="entry name" value="Glycosyltransf_2"/>
</dbReference>
<dbReference type="CDD" id="cd00761">
    <property type="entry name" value="Glyco_tranf_GTA_type"/>
    <property type="match status" value="1"/>
</dbReference>
<dbReference type="PANTHER" id="PTHR43685">
    <property type="entry name" value="GLYCOSYLTRANSFERASE"/>
    <property type="match status" value="1"/>
</dbReference>
<organism evidence="2 3">
    <name type="scientific">Roseibium aquae</name>
    <dbReference type="NCBI Taxonomy" id="1323746"/>
    <lineage>
        <taxon>Bacteria</taxon>
        <taxon>Pseudomonadati</taxon>
        <taxon>Pseudomonadota</taxon>
        <taxon>Alphaproteobacteria</taxon>
        <taxon>Hyphomicrobiales</taxon>
        <taxon>Stappiaceae</taxon>
        <taxon>Roseibium</taxon>
    </lineage>
</organism>
<evidence type="ECO:0000259" key="1">
    <source>
        <dbReference type="Pfam" id="PF00535"/>
    </source>
</evidence>
<dbReference type="Proteomes" id="UP000605148">
    <property type="component" value="Unassembled WGS sequence"/>
</dbReference>
<dbReference type="Pfam" id="PF00535">
    <property type="entry name" value="Glycos_transf_2"/>
    <property type="match status" value="1"/>
</dbReference>
<reference evidence="2" key="2">
    <citation type="submission" date="2020-09" db="EMBL/GenBank/DDBJ databases">
        <authorList>
            <person name="Sun Q."/>
            <person name="Zhou Y."/>
        </authorList>
    </citation>
    <scope>NUCLEOTIDE SEQUENCE</scope>
    <source>
        <strain evidence="2">CGMCC 1.12426</strain>
    </source>
</reference>
<comment type="caution">
    <text evidence="2">The sequence shown here is derived from an EMBL/GenBank/DDBJ whole genome shotgun (WGS) entry which is preliminary data.</text>
</comment>
<dbReference type="RefSeq" id="WP_150497579.1">
    <property type="nucleotide sequence ID" value="NZ_BMFA01000014.1"/>
</dbReference>
<protein>
    <recommendedName>
        <fullName evidence="1">Glycosyltransferase 2-like domain-containing protein</fullName>
    </recommendedName>
</protein>
<dbReference type="Gene3D" id="3.90.550.10">
    <property type="entry name" value="Spore Coat Polysaccharide Biosynthesis Protein SpsA, Chain A"/>
    <property type="match status" value="1"/>
</dbReference>
<proteinExistence type="predicted"/>
<feature type="domain" description="Glycosyltransferase 2-like" evidence="1">
    <location>
        <begin position="10"/>
        <end position="160"/>
    </location>
</feature>
<gene>
    <name evidence="2" type="ORF">GCM10011316_36370</name>
</gene>
<sequence length="317" mass="34772">MTVPNISIGIMVCTCERPVMLEACLTSLVGQMTSDTWSLEICVVENDSEPRSKAVVDQIAASAPFPVHYRLEPRRGIPFARNRTVREALERGYDWIALIDDDEIAEPGWLQAHMAALHRYAAQVSYGFVDEHFEVLPPAWSKLSPMTPEPEGKSLTRASTCNVVFSRALIDPANSGLTFNPVFMGGYEDLDFFERAHEAGHLIISAPQAVVRTTFPASRTTPDRILQSAYAGAAARAQASYLRHGSARTLLRFGFSAVRRLVSGSASAGAGLILKPFLTQQGTNLYYKGRMRLARGLGSLSGLMHRPSTYYDTVDGT</sequence>
<dbReference type="AlphaFoldDB" id="A0A916TNL0"/>
<reference evidence="2" key="1">
    <citation type="journal article" date="2014" name="Int. J. Syst. Evol. Microbiol.">
        <title>Complete genome sequence of Corynebacterium casei LMG S-19264T (=DSM 44701T), isolated from a smear-ripened cheese.</title>
        <authorList>
            <consortium name="US DOE Joint Genome Institute (JGI-PGF)"/>
            <person name="Walter F."/>
            <person name="Albersmeier A."/>
            <person name="Kalinowski J."/>
            <person name="Ruckert C."/>
        </authorList>
    </citation>
    <scope>NUCLEOTIDE SEQUENCE</scope>
    <source>
        <strain evidence="2">CGMCC 1.12426</strain>
    </source>
</reference>
<evidence type="ECO:0000313" key="2">
    <source>
        <dbReference type="EMBL" id="GGB61105.1"/>
    </source>
</evidence>
<name>A0A916TNL0_9HYPH</name>
<dbReference type="InterPro" id="IPR029044">
    <property type="entry name" value="Nucleotide-diphossugar_trans"/>
</dbReference>
<evidence type="ECO:0000313" key="3">
    <source>
        <dbReference type="Proteomes" id="UP000605148"/>
    </source>
</evidence>
<dbReference type="EMBL" id="BMFA01000014">
    <property type="protein sequence ID" value="GGB61105.1"/>
    <property type="molecule type" value="Genomic_DNA"/>
</dbReference>
<dbReference type="InterPro" id="IPR001173">
    <property type="entry name" value="Glyco_trans_2-like"/>
</dbReference>